<organism evidence="1 2">
    <name type="scientific">Elysia crispata</name>
    <name type="common">lettuce slug</name>
    <dbReference type="NCBI Taxonomy" id="231223"/>
    <lineage>
        <taxon>Eukaryota</taxon>
        <taxon>Metazoa</taxon>
        <taxon>Spiralia</taxon>
        <taxon>Lophotrochozoa</taxon>
        <taxon>Mollusca</taxon>
        <taxon>Gastropoda</taxon>
        <taxon>Heterobranchia</taxon>
        <taxon>Euthyneura</taxon>
        <taxon>Panpulmonata</taxon>
        <taxon>Sacoglossa</taxon>
        <taxon>Placobranchoidea</taxon>
        <taxon>Plakobranchidae</taxon>
        <taxon>Elysia</taxon>
    </lineage>
</organism>
<proteinExistence type="predicted"/>
<comment type="caution">
    <text evidence="1">The sequence shown here is derived from an EMBL/GenBank/DDBJ whole genome shotgun (WGS) entry which is preliminary data.</text>
</comment>
<dbReference type="AlphaFoldDB" id="A0AAE1DTA9"/>
<keyword evidence="2" id="KW-1185">Reference proteome</keyword>
<dbReference type="Proteomes" id="UP001283361">
    <property type="component" value="Unassembled WGS sequence"/>
</dbReference>
<evidence type="ECO:0000313" key="2">
    <source>
        <dbReference type="Proteomes" id="UP001283361"/>
    </source>
</evidence>
<reference evidence="1" key="1">
    <citation type="journal article" date="2023" name="G3 (Bethesda)">
        <title>A reference genome for the long-term kleptoplast-retaining sea slug Elysia crispata morphotype clarki.</title>
        <authorList>
            <person name="Eastman K.E."/>
            <person name="Pendleton A.L."/>
            <person name="Shaikh M.A."/>
            <person name="Suttiyut T."/>
            <person name="Ogas R."/>
            <person name="Tomko P."/>
            <person name="Gavelis G."/>
            <person name="Widhalm J.R."/>
            <person name="Wisecaver J.H."/>
        </authorList>
    </citation>
    <scope>NUCLEOTIDE SEQUENCE</scope>
    <source>
        <strain evidence="1">ECLA1</strain>
    </source>
</reference>
<dbReference type="EMBL" id="JAWDGP010002535">
    <property type="protein sequence ID" value="KAK3782159.1"/>
    <property type="molecule type" value="Genomic_DNA"/>
</dbReference>
<gene>
    <name evidence="1" type="ORF">RRG08_032911</name>
</gene>
<sequence>MSNLLLAGLVSHKPTCLCRRLLSKFCCPQGGPRALQTGIIFLAKEEMASVRLALQTGIIFLAKEEMASVRLPVCSSGFAQLPLLLATKKPKSATVECTSGSIDSEF</sequence>
<protein>
    <submittedName>
        <fullName evidence="1">Uncharacterized protein</fullName>
    </submittedName>
</protein>
<accession>A0AAE1DTA9</accession>
<evidence type="ECO:0000313" key="1">
    <source>
        <dbReference type="EMBL" id="KAK3782159.1"/>
    </source>
</evidence>
<name>A0AAE1DTA9_9GAST</name>